<evidence type="ECO:0000256" key="12">
    <source>
        <dbReference type="ARBA" id="ARBA00048734"/>
    </source>
</evidence>
<feature type="domain" description="ARID" evidence="15">
    <location>
        <begin position="80"/>
        <end position="169"/>
    </location>
</feature>
<dbReference type="PANTHER" id="PTHR10694">
    <property type="entry name" value="LYSINE-SPECIFIC DEMETHYLASE"/>
    <property type="match status" value="1"/>
</dbReference>
<keyword evidence="5 13" id="KW-0863">Zinc-finger</keyword>
<dbReference type="SMART" id="SM00249">
    <property type="entry name" value="PHD"/>
    <property type="match status" value="1"/>
</dbReference>
<evidence type="ECO:0000259" key="14">
    <source>
        <dbReference type="PROSITE" id="PS50016"/>
    </source>
</evidence>
<dbReference type="PROSITE" id="PS51011">
    <property type="entry name" value="ARID"/>
    <property type="match status" value="1"/>
</dbReference>
<evidence type="ECO:0000256" key="3">
    <source>
        <dbReference type="ARBA" id="ARBA00012902"/>
    </source>
</evidence>
<keyword evidence="6" id="KW-0862">Zinc</keyword>
<dbReference type="GO" id="GO:0006338">
    <property type="term" value="P:chromatin remodeling"/>
    <property type="evidence" value="ECO:0000318"/>
    <property type="project" value="GO_Central"/>
</dbReference>
<dbReference type="SMART" id="SM00501">
    <property type="entry name" value="BRIGHT"/>
    <property type="match status" value="1"/>
</dbReference>
<dbReference type="InterPro" id="IPR019787">
    <property type="entry name" value="Znf_PHD-finger"/>
</dbReference>
<dbReference type="STRING" id="6412.T1G2B3"/>
<gene>
    <name evidence="19" type="primary">20215211</name>
    <name evidence="18" type="ORF">HELRODRAFT_75856</name>
</gene>
<evidence type="ECO:0000256" key="8">
    <source>
        <dbReference type="ARBA" id="ARBA00022964"/>
    </source>
</evidence>
<comment type="subcellular location">
    <subcellularLocation>
        <location evidence="1">Nucleus</location>
    </subcellularLocation>
</comment>
<dbReference type="Gene3D" id="2.60.120.650">
    <property type="entry name" value="Cupin"/>
    <property type="match status" value="1"/>
</dbReference>
<dbReference type="EnsemblMetazoa" id="HelroT75856">
    <property type="protein sequence ID" value="HelroP75856"/>
    <property type="gene ID" value="HelroG75856"/>
</dbReference>
<dbReference type="OMA" id="WHVEDHW"/>
<dbReference type="PROSITE" id="PS51184">
    <property type="entry name" value="JMJC"/>
    <property type="match status" value="1"/>
</dbReference>
<feature type="domain" description="JmjN" evidence="16">
    <location>
        <begin position="15"/>
        <end position="56"/>
    </location>
</feature>
<proteinExistence type="inferred from homology"/>
<dbReference type="AlphaFoldDB" id="T1G2B3"/>
<comment type="catalytic activity">
    <reaction evidence="12">
        <text>N(6),N(6),N(6)-trimethyl-L-lysyl(4)-[histone H3] + 3 2-oxoglutarate + 3 O2 = L-lysyl(4)-[histone H3] + 3 formaldehyde + 3 succinate + 3 CO2</text>
        <dbReference type="Rhea" id="RHEA:60208"/>
        <dbReference type="Rhea" id="RHEA-COMP:15537"/>
        <dbReference type="Rhea" id="RHEA-COMP:15547"/>
        <dbReference type="ChEBI" id="CHEBI:15379"/>
        <dbReference type="ChEBI" id="CHEBI:16526"/>
        <dbReference type="ChEBI" id="CHEBI:16810"/>
        <dbReference type="ChEBI" id="CHEBI:16842"/>
        <dbReference type="ChEBI" id="CHEBI:29969"/>
        <dbReference type="ChEBI" id="CHEBI:30031"/>
        <dbReference type="ChEBI" id="CHEBI:61961"/>
        <dbReference type="EC" id="1.14.11.67"/>
    </reaction>
</comment>
<dbReference type="Pfam" id="PF00628">
    <property type="entry name" value="PHD"/>
    <property type="match status" value="1"/>
</dbReference>
<reference evidence="19" key="3">
    <citation type="submission" date="2015-06" db="UniProtKB">
        <authorList>
            <consortium name="EnsemblMetazoa"/>
        </authorList>
    </citation>
    <scope>IDENTIFICATION</scope>
</reference>
<dbReference type="GeneID" id="20215211"/>
<evidence type="ECO:0000259" key="16">
    <source>
        <dbReference type="PROSITE" id="PS51183"/>
    </source>
</evidence>
<accession>T1G2B3</accession>
<evidence type="ECO:0000256" key="9">
    <source>
        <dbReference type="ARBA" id="ARBA00023002"/>
    </source>
</evidence>
<dbReference type="SMART" id="SM00558">
    <property type="entry name" value="JmjC"/>
    <property type="match status" value="1"/>
</dbReference>
<dbReference type="InterPro" id="IPR003349">
    <property type="entry name" value="JmjN"/>
</dbReference>
<evidence type="ECO:0000256" key="4">
    <source>
        <dbReference type="ARBA" id="ARBA00022723"/>
    </source>
</evidence>
<dbReference type="InterPro" id="IPR011011">
    <property type="entry name" value="Znf_FYVE_PHD"/>
</dbReference>
<dbReference type="SMART" id="SM01014">
    <property type="entry name" value="ARID"/>
    <property type="match status" value="1"/>
</dbReference>
<dbReference type="InterPro" id="IPR019786">
    <property type="entry name" value="Zinc_finger_PHD-type_CS"/>
</dbReference>
<evidence type="ECO:0000259" key="17">
    <source>
        <dbReference type="PROSITE" id="PS51184"/>
    </source>
</evidence>
<dbReference type="SMART" id="SM00545">
    <property type="entry name" value="JmjN"/>
    <property type="match status" value="1"/>
</dbReference>
<dbReference type="PROSITE" id="PS51183">
    <property type="entry name" value="JMJN"/>
    <property type="match status" value="1"/>
</dbReference>
<dbReference type="KEGG" id="hro:HELRODRAFT_75856"/>
<dbReference type="GO" id="GO:0034647">
    <property type="term" value="F:histone H3K4me/H3K4me2/H3K4me3 demethylase activity"/>
    <property type="evidence" value="ECO:0000318"/>
    <property type="project" value="GO_Central"/>
</dbReference>
<dbReference type="OrthoDB" id="1678912at2759"/>
<dbReference type="Proteomes" id="UP000015101">
    <property type="component" value="Unassembled WGS sequence"/>
</dbReference>
<keyword evidence="11" id="KW-0539">Nucleus</keyword>
<dbReference type="RefSeq" id="XP_009014129.1">
    <property type="nucleotide sequence ID" value="XM_009015881.1"/>
</dbReference>
<evidence type="ECO:0000256" key="5">
    <source>
        <dbReference type="ARBA" id="ARBA00022771"/>
    </source>
</evidence>
<keyword evidence="20" id="KW-1185">Reference proteome</keyword>
<evidence type="ECO:0000313" key="19">
    <source>
        <dbReference type="EnsemblMetazoa" id="HelroP75856"/>
    </source>
</evidence>
<dbReference type="PANTHER" id="PTHR10694:SF33">
    <property type="entry name" value="LYSINE-SPECIFIC DEMETHYLASE 5"/>
    <property type="match status" value="1"/>
</dbReference>
<evidence type="ECO:0000313" key="20">
    <source>
        <dbReference type="Proteomes" id="UP000015101"/>
    </source>
</evidence>
<evidence type="ECO:0000256" key="6">
    <source>
        <dbReference type="ARBA" id="ARBA00022833"/>
    </source>
</evidence>
<organism evidence="19 20">
    <name type="scientific">Helobdella robusta</name>
    <name type="common">Californian leech</name>
    <dbReference type="NCBI Taxonomy" id="6412"/>
    <lineage>
        <taxon>Eukaryota</taxon>
        <taxon>Metazoa</taxon>
        <taxon>Spiralia</taxon>
        <taxon>Lophotrochozoa</taxon>
        <taxon>Annelida</taxon>
        <taxon>Clitellata</taxon>
        <taxon>Hirudinea</taxon>
        <taxon>Rhynchobdellida</taxon>
        <taxon>Glossiphoniidae</taxon>
        <taxon>Helobdella</taxon>
    </lineage>
</organism>
<dbReference type="CTD" id="20215211"/>
<dbReference type="InterPro" id="IPR001965">
    <property type="entry name" value="Znf_PHD"/>
</dbReference>
<dbReference type="PROSITE" id="PS50016">
    <property type="entry name" value="ZF_PHD_2"/>
    <property type="match status" value="1"/>
</dbReference>
<dbReference type="EC" id="1.14.11.67" evidence="3"/>
<dbReference type="Pfam" id="PF02375">
    <property type="entry name" value="JmjN"/>
    <property type="match status" value="1"/>
</dbReference>
<dbReference type="InterPro" id="IPR036431">
    <property type="entry name" value="ARID_dom_sf"/>
</dbReference>
<keyword evidence="4" id="KW-0479">Metal-binding</keyword>
<dbReference type="SUPFAM" id="SSF57903">
    <property type="entry name" value="FYVE/PHD zinc finger"/>
    <property type="match status" value="1"/>
</dbReference>
<dbReference type="FunFam" id="1.10.150.60:FF:000016">
    <property type="entry name" value="Putative Lysine-specific demethylase 5B"/>
    <property type="match status" value="1"/>
</dbReference>
<keyword evidence="7" id="KW-0156">Chromatin regulator</keyword>
<keyword evidence="10" id="KW-0408">Iron</keyword>
<evidence type="ECO:0000256" key="13">
    <source>
        <dbReference type="PROSITE-ProRule" id="PRU00146"/>
    </source>
</evidence>
<evidence type="ECO:0000259" key="15">
    <source>
        <dbReference type="PROSITE" id="PS51011"/>
    </source>
</evidence>
<dbReference type="EMBL" id="KB096183">
    <property type="protein sequence ID" value="ESO07518.1"/>
    <property type="molecule type" value="Genomic_DNA"/>
</dbReference>
<feature type="domain" description="PHD-type" evidence="14">
    <location>
        <begin position="275"/>
        <end position="325"/>
    </location>
</feature>
<dbReference type="SUPFAM" id="SSF46774">
    <property type="entry name" value="ARID-like"/>
    <property type="match status" value="1"/>
</dbReference>
<evidence type="ECO:0000256" key="7">
    <source>
        <dbReference type="ARBA" id="ARBA00022853"/>
    </source>
</evidence>
<evidence type="ECO:0000256" key="11">
    <source>
        <dbReference type="ARBA" id="ARBA00023242"/>
    </source>
</evidence>
<dbReference type="GO" id="GO:0008270">
    <property type="term" value="F:zinc ion binding"/>
    <property type="evidence" value="ECO:0007669"/>
    <property type="project" value="UniProtKB-KW"/>
</dbReference>
<dbReference type="InterPro" id="IPR003347">
    <property type="entry name" value="JmjC_dom"/>
</dbReference>
<dbReference type="SUPFAM" id="SSF51197">
    <property type="entry name" value="Clavaminate synthase-like"/>
    <property type="match status" value="1"/>
</dbReference>
<keyword evidence="9" id="KW-0560">Oxidoreductase</keyword>
<dbReference type="EMBL" id="AMQM01003466">
    <property type="status" value="NOT_ANNOTATED_CDS"/>
    <property type="molecule type" value="Genomic_DNA"/>
</dbReference>
<dbReference type="InterPro" id="IPR001606">
    <property type="entry name" value="ARID_dom"/>
</dbReference>
<reference evidence="20" key="1">
    <citation type="submission" date="2012-12" db="EMBL/GenBank/DDBJ databases">
        <authorList>
            <person name="Hellsten U."/>
            <person name="Grimwood J."/>
            <person name="Chapman J.A."/>
            <person name="Shapiro H."/>
            <person name="Aerts A."/>
            <person name="Otillar R.P."/>
            <person name="Terry A.Y."/>
            <person name="Boore J.L."/>
            <person name="Simakov O."/>
            <person name="Marletaz F."/>
            <person name="Cho S.-J."/>
            <person name="Edsinger-Gonzales E."/>
            <person name="Havlak P."/>
            <person name="Kuo D.-H."/>
            <person name="Larsson T."/>
            <person name="Lv J."/>
            <person name="Arendt D."/>
            <person name="Savage R."/>
            <person name="Osoegawa K."/>
            <person name="de Jong P."/>
            <person name="Lindberg D.R."/>
            <person name="Seaver E.C."/>
            <person name="Weisblat D.A."/>
            <person name="Putnam N.H."/>
            <person name="Grigoriev I.V."/>
            <person name="Rokhsar D.S."/>
        </authorList>
    </citation>
    <scope>NUCLEOTIDE SEQUENCE</scope>
</reference>
<comment type="similarity">
    <text evidence="2">Belongs to the JARID1 histone demethylase family.</text>
</comment>
<dbReference type="Gene3D" id="1.10.150.60">
    <property type="entry name" value="ARID DNA-binding domain"/>
    <property type="match status" value="1"/>
</dbReference>
<dbReference type="eggNOG" id="KOG1246">
    <property type="taxonomic scope" value="Eukaryota"/>
</dbReference>
<dbReference type="GO" id="GO:0005634">
    <property type="term" value="C:nucleus"/>
    <property type="evidence" value="ECO:0000318"/>
    <property type="project" value="GO_Central"/>
</dbReference>
<keyword evidence="8" id="KW-0223">Dioxygenase</keyword>
<sequence>MDPDKKFDFVRPPECPVFEPDAEEFSNFEEYIEKIKPLAVQYGLCRIKSPPSWKPPFVADPHKFKFTPRVQRLNEIEANTRVKWMFMSNLDKFWSLQGFKFKNPTIDGKYLDFFKLKKTVDEVGGFETICTKNLWIVVAKKLELSGKKAPSLLKSHYEKYLYPYDIFQAGIHNQVFYYLFSLTIASQSCLKYFFCLLSFKLIFTQTLFELCKSSAAKQDKFHLISDFGNGLKHSLAEEDKTNEDDIPRKRNKVILFLLIQLNFYKSQNSRSQNKDYKCQSCERGDDDDVLLLCDGCDEAYHTFCLIPPLSKIPPGDWLCPRCVAKECNQSPATYGFEQADLEYSLDSFTKMADDFKRKYFDMDPKLVPCEIVEKEFWRILSAGDNVVVNYGADNPANVCGSGFPISSSPENNEEYVKSSWNLNNLSILPTSTLRFIEEEVSGMKVPWCYVGMVFSCFSWHTEDHYSYSVNYMHWGEPKTWYGVGGADACKLEECMLHHVPELFKYSPDLMHQLTTLLSPSILMSFGVPITRTDQYPGDFIITFPRAYHAGFNQGINFAEAVNYCPADWIKLGRLSVIEYKNVKRACVFSLDELFCKMSLHLNELQIDLIRILLEDLQAVFNFESKMLERAELSGISKKEKLIFEDLCDDERVCCICQTTCFLHAVVCDCSGEFFSLSILLLMPLPIFNVYFRTVPNIITLNI</sequence>
<dbReference type="Pfam" id="PF01388">
    <property type="entry name" value="ARID"/>
    <property type="match status" value="1"/>
</dbReference>
<name>T1G2B3_HELRO</name>
<dbReference type="GO" id="GO:0006355">
    <property type="term" value="P:regulation of DNA-templated transcription"/>
    <property type="evidence" value="ECO:0000318"/>
    <property type="project" value="GO_Central"/>
</dbReference>
<dbReference type="PROSITE" id="PS01359">
    <property type="entry name" value="ZF_PHD_1"/>
    <property type="match status" value="1"/>
</dbReference>
<dbReference type="HOGENOM" id="CLU_000991_4_2_1"/>
<protein>
    <recommendedName>
        <fullName evidence="3">[histone H3]-trimethyl-L-lysine(4) demethylase</fullName>
        <ecNumber evidence="3">1.14.11.67</ecNumber>
    </recommendedName>
</protein>
<evidence type="ECO:0000256" key="10">
    <source>
        <dbReference type="ARBA" id="ARBA00023004"/>
    </source>
</evidence>
<feature type="domain" description="JmjC" evidence="17">
    <location>
        <begin position="414"/>
        <end position="580"/>
    </location>
</feature>
<evidence type="ECO:0000256" key="2">
    <source>
        <dbReference type="ARBA" id="ARBA00006801"/>
    </source>
</evidence>
<dbReference type="GO" id="GO:0003677">
    <property type="term" value="F:DNA binding"/>
    <property type="evidence" value="ECO:0007669"/>
    <property type="project" value="InterPro"/>
</dbReference>
<dbReference type="Pfam" id="PF21323">
    <property type="entry name" value="KDM5_C-hel"/>
    <property type="match status" value="1"/>
</dbReference>
<dbReference type="InParanoid" id="T1G2B3"/>
<reference evidence="18 20" key="2">
    <citation type="journal article" date="2013" name="Nature">
        <title>Insights into bilaterian evolution from three spiralian genomes.</title>
        <authorList>
            <person name="Simakov O."/>
            <person name="Marletaz F."/>
            <person name="Cho S.J."/>
            <person name="Edsinger-Gonzales E."/>
            <person name="Havlak P."/>
            <person name="Hellsten U."/>
            <person name="Kuo D.H."/>
            <person name="Larsson T."/>
            <person name="Lv J."/>
            <person name="Arendt D."/>
            <person name="Savage R."/>
            <person name="Osoegawa K."/>
            <person name="de Jong P."/>
            <person name="Grimwood J."/>
            <person name="Chapman J.A."/>
            <person name="Shapiro H."/>
            <person name="Aerts A."/>
            <person name="Otillar R.P."/>
            <person name="Terry A.Y."/>
            <person name="Boore J.L."/>
            <person name="Grigoriev I.V."/>
            <person name="Lindberg D.R."/>
            <person name="Seaver E.C."/>
            <person name="Weisblat D.A."/>
            <person name="Putnam N.H."/>
            <person name="Rokhsar D.S."/>
        </authorList>
    </citation>
    <scope>NUCLEOTIDE SEQUENCE</scope>
</reference>
<dbReference type="InterPro" id="IPR048615">
    <property type="entry name" value="KDM5_C-hel"/>
</dbReference>
<evidence type="ECO:0000313" key="18">
    <source>
        <dbReference type="EMBL" id="ESO07518.1"/>
    </source>
</evidence>
<evidence type="ECO:0000256" key="1">
    <source>
        <dbReference type="ARBA" id="ARBA00004123"/>
    </source>
</evidence>
<dbReference type="Pfam" id="PF02373">
    <property type="entry name" value="JmjC"/>
    <property type="match status" value="1"/>
</dbReference>
<dbReference type="GO" id="GO:0000785">
    <property type="term" value="C:chromatin"/>
    <property type="evidence" value="ECO:0000318"/>
    <property type="project" value="GO_Central"/>
</dbReference>